<dbReference type="Proteomes" id="UP000220157">
    <property type="component" value="Unassembled WGS sequence"/>
</dbReference>
<protein>
    <recommendedName>
        <fullName evidence="3">ATP-binding protein</fullName>
    </recommendedName>
</protein>
<comment type="caution">
    <text evidence="1">The sequence shown here is derived from an EMBL/GenBank/DDBJ whole genome shotgun (WGS) entry which is preliminary data.</text>
</comment>
<gene>
    <name evidence="1" type="ORF">CGS56_00685</name>
</gene>
<dbReference type="AlphaFoldDB" id="A0A2A7AD28"/>
<reference evidence="1 2" key="1">
    <citation type="journal article" date="2017" name="Front. Microbiol.">
        <title>New Insights into the Diversity of the Genus Faecalibacterium.</title>
        <authorList>
            <person name="Benevides L."/>
            <person name="Burman S."/>
            <person name="Martin R."/>
            <person name="Robert V."/>
            <person name="Thomas M."/>
            <person name="Miquel S."/>
            <person name="Chain F."/>
            <person name="Sokol H."/>
            <person name="Bermudez-Humaran L.G."/>
            <person name="Morrison M."/>
            <person name="Langella P."/>
            <person name="Azevedo V.A."/>
            <person name="Chatel J.M."/>
            <person name="Soares S."/>
        </authorList>
    </citation>
    <scope>NUCLEOTIDE SEQUENCE [LARGE SCALE GENOMIC DNA]</scope>
    <source>
        <strain evidence="1 2">CNCM I 4573</strain>
    </source>
</reference>
<accession>A0A2A7AD28</accession>
<organism evidence="1 2">
    <name type="scientific">Faecalibacterium prausnitzii</name>
    <dbReference type="NCBI Taxonomy" id="853"/>
    <lineage>
        <taxon>Bacteria</taxon>
        <taxon>Bacillati</taxon>
        <taxon>Bacillota</taxon>
        <taxon>Clostridia</taxon>
        <taxon>Eubacteriales</taxon>
        <taxon>Oscillospiraceae</taxon>
        <taxon>Faecalibacterium</taxon>
    </lineage>
</organism>
<dbReference type="Gene3D" id="3.30.565.10">
    <property type="entry name" value="Histidine kinase-like ATPase, C-terminal domain"/>
    <property type="match status" value="1"/>
</dbReference>
<dbReference type="SUPFAM" id="SSF55874">
    <property type="entry name" value="ATPase domain of HSP90 chaperone/DNA topoisomerase II/histidine kinase"/>
    <property type="match status" value="1"/>
</dbReference>
<sequence>MEFLLNIKGQLNNIHLAEAKALWPLFEAVVNSIQAIEDSENKTCGKIEIYAHREETSEIRFDEDPKKKEETLEKFESFTITDNGVGFNTQNYESFQTAYSTHKFTKGCKGIGRFLWLKAFDSVEIKSTFKENTKQYIREFAFTRDGVQPEDNLKEAELQENCTQVTLKNFVQRYRNAAPLELDVVARKIIEHCLLFFITGNCPEIMLRDAHQTINLNEYYDNKIKDSICQDEFSLHNERFRIYHLHFPVGVVNHELHLAANMQEVCSVDLKKYIPNLQKKISPSDGDSPFYYVGYITSPYLDSIVNTTRTDFNFDERYGQTALQGTSEEDILSAAIEYVKVYLKDYLEDINAKKRQEIDRFVAEERPTYRYMLHKRPSVYDEIPAGLKPDALELELHKQVQKWEREIKKQSIKLEEAAKEATQKESVSYKEVFETYWESVTELSKTSLAEYVTRRKTLLKLLEDALTVQQNGLFKKEEVIHSLICPMQHTSDDVQFEEMNLWVIDERLAYHKFLASDKTLKSMPVISSDSCKEPDIAVFNNAFAYSDSDEPFNSVTIIEFKKPDNDQKNPINQVGEYVDKIRRGQKKKQNGQSFNVTDGTIFRCYVICDLTDKMRTHCTNSSLLPMPDNLGYSGYNQTRHAYTEVISYEKLLGDAKKRNNIFFEKLFGPMPSQITHMPEK</sequence>
<evidence type="ECO:0000313" key="2">
    <source>
        <dbReference type="Proteomes" id="UP000220157"/>
    </source>
</evidence>
<dbReference type="EMBL" id="NMTW01000007">
    <property type="protein sequence ID" value="PDX76943.1"/>
    <property type="molecule type" value="Genomic_DNA"/>
</dbReference>
<proteinExistence type="predicted"/>
<evidence type="ECO:0008006" key="3">
    <source>
        <dbReference type="Google" id="ProtNLM"/>
    </source>
</evidence>
<dbReference type="InterPro" id="IPR036890">
    <property type="entry name" value="HATPase_C_sf"/>
</dbReference>
<name>A0A2A7AD28_9FIRM</name>
<evidence type="ECO:0000313" key="1">
    <source>
        <dbReference type="EMBL" id="PDX76943.1"/>
    </source>
</evidence>
<dbReference type="RefSeq" id="WP_097784712.1">
    <property type="nucleotide sequence ID" value="NZ_NMTW01000007.1"/>
</dbReference>